<dbReference type="InterPro" id="IPR004045">
    <property type="entry name" value="Glutathione_S-Trfase_N"/>
</dbReference>
<evidence type="ECO:0000313" key="3">
    <source>
        <dbReference type="EMBL" id="KFI27460.1"/>
    </source>
</evidence>
<dbReference type="SFLD" id="SFLDS00019">
    <property type="entry name" value="Glutathione_Transferase_(cytos"/>
    <property type="match status" value="1"/>
</dbReference>
<evidence type="ECO:0000313" key="4">
    <source>
        <dbReference type="Proteomes" id="UP000028824"/>
    </source>
</evidence>
<dbReference type="InterPro" id="IPR036282">
    <property type="entry name" value="Glutathione-S-Trfase_C_sf"/>
</dbReference>
<dbReference type="CDD" id="cd03046">
    <property type="entry name" value="GST_N_GTT1_like"/>
    <property type="match status" value="1"/>
</dbReference>
<dbReference type="PROSITE" id="PS50404">
    <property type="entry name" value="GST_NTER"/>
    <property type="match status" value="1"/>
</dbReference>
<dbReference type="InterPro" id="IPR036249">
    <property type="entry name" value="Thioredoxin-like_sf"/>
</dbReference>
<dbReference type="InterPro" id="IPR040079">
    <property type="entry name" value="Glutathione_S-Trfase"/>
</dbReference>
<dbReference type="Pfam" id="PF13410">
    <property type="entry name" value="GST_C_2"/>
    <property type="match status" value="1"/>
</dbReference>
<feature type="domain" description="GST N-terminal" evidence="1">
    <location>
        <begin position="1"/>
        <end position="95"/>
    </location>
</feature>
<evidence type="ECO:0000259" key="1">
    <source>
        <dbReference type="PROSITE" id="PS50404"/>
    </source>
</evidence>
<dbReference type="AlphaFoldDB" id="A0A086XZL0"/>
<dbReference type="Gene3D" id="3.40.30.10">
    <property type="entry name" value="Glutaredoxin"/>
    <property type="match status" value="1"/>
</dbReference>
<dbReference type="Pfam" id="PF13409">
    <property type="entry name" value="GST_N_2"/>
    <property type="match status" value="1"/>
</dbReference>
<dbReference type="InterPro" id="IPR010987">
    <property type="entry name" value="Glutathione-S-Trfase_C-like"/>
</dbReference>
<dbReference type="OrthoDB" id="9810080at2"/>
<dbReference type="PANTHER" id="PTHR44051">
    <property type="entry name" value="GLUTATHIONE S-TRANSFERASE-RELATED"/>
    <property type="match status" value="1"/>
</dbReference>
<dbReference type="EMBL" id="JFZB01000009">
    <property type="protein sequence ID" value="KFI27460.1"/>
    <property type="molecule type" value="Genomic_DNA"/>
</dbReference>
<dbReference type="eggNOG" id="COG0625">
    <property type="taxonomic scope" value="Bacteria"/>
</dbReference>
<dbReference type="SUPFAM" id="SSF47616">
    <property type="entry name" value="GST C-terminal domain-like"/>
    <property type="match status" value="1"/>
</dbReference>
<gene>
    <name evidence="3" type="ORF">CG50_15720</name>
</gene>
<comment type="caution">
    <text evidence="3">The sequence shown here is derived from an EMBL/GenBank/DDBJ whole genome shotgun (WGS) entry which is preliminary data.</text>
</comment>
<dbReference type="STRING" id="1105367.CG50_15720"/>
<dbReference type="RefSeq" id="WP_036636426.1">
    <property type="nucleotide sequence ID" value="NZ_JFZB01000009.1"/>
</dbReference>
<feature type="domain" description="GST C-terminal" evidence="2">
    <location>
        <begin position="99"/>
        <end position="219"/>
    </location>
</feature>
<reference evidence="3 4" key="1">
    <citation type="submission" date="2014-03" db="EMBL/GenBank/DDBJ databases">
        <title>Genome of Paenirhodobacter enshiensis DW2-9.</title>
        <authorList>
            <person name="Wang D."/>
            <person name="Wang G."/>
        </authorList>
    </citation>
    <scope>NUCLEOTIDE SEQUENCE [LARGE SCALE GENOMIC DNA]</scope>
    <source>
        <strain evidence="3 4">DW2-9</strain>
    </source>
</reference>
<name>A0A086XZL0_9RHOB</name>
<evidence type="ECO:0000259" key="2">
    <source>
        <dbReference type="PROSITE" id="PS50405"/>
    </source>
</evidence>
<dbReference type="Proteomes" id="UP000028824">
    <property type="component" value="Unassembled WGS sequence"/>
</dbReference>
<accession>A0A086XZL0</accession>
<organism evidence="3 4">
    <name type="scientific">Paenirhodobacter enshiensis</name>
    <dbReference type="NCBI Taxonomy" id="1105367"/>
    <lineage>
        <taxon>Bacteria</taxon>
        <taxon>Pseudomonadati</taxon>
        <taxon>Pseudomonadota</taxon>
        <taxon>Alphaproteobacteria</taxon>
        <taxon>Rhodobacterales</taxon>
        <taxon>Rhodobacter group</taxon>
        <taxon>Paenirhodobacter</taxon>
    </lineage>
</organism>
<keyword evidence="4" id="KW-1185">Reference proteome</keyword>
<sequence>MITLYGIAHSRATRTIWALEELGLAWRHVPVIQAPRMRRMGRDPLAADAALNTVSPAFLRLSPAGAIPVIDDDGFVLGESLAINLYLAEKAGGPLAPSDAIERARMTEVSLYAATWIEDAALVIDKNAEAASPDAAALAAAAAKLARPLDVLEGRLAAEGGLVGGRFTIADVGVAEILRYARPATALFDARPHLKAWLAACQSRPAFQKMWALREAEVI</sequence>
<dbReference type="GO" id="GO:0016740">
    <property type="term" value="F:transferase activity"/>
    <property type="evidence" value="ECO:0007669"/>
    <property type="project" value="UniProtKB-KW"/>
</dbReference>
<dbReference type="Gene3D" id="1.20.1050.10">
    <property type="match status" value="1"/>
</dbReference>
<protein>
    <submittedName>
        <fullName evidence="3">Glutathione S-transferase</fullName>
    </submittedName>
</protein>
<dbReference type="PANTHER" id="PTHR44051:SF8">
    <property type="entry name" value="GLUTATHIONE S-TRANSFERASE GSTA"/>
    <property type="match status" value="1"/>
</dbReference>
<proteinExistence type="predicted"/>
<keyword evidence="3" id="KW-0808">Transferase</keyword>
<dbReference type="SUPFAM" id="SSF52833">
    <property type="entry name" value="Thioredoxin-like"/>
    <property type="match status" value="1"/>
</dbReference>
<dbReference type="PROSITE" id="PS50405">
    <property type="entry name" value="GST_CTER"/>
    <property type="match status" value="1"/>
</dbReference>